<proteinExistence type="predicted"/>
<organism evidence="5 6">
    <name type="scientific">Sphingomonas quercus</name>
    <dbReference type="NCBI Taxonomy" id="2842451"/>
    <lineage>
        <taxon>Bacteria</taxon>
        <taxon>Pseudomonadati</taxon>
        <taxon>Pseudomonadota</taxon>
        <taxon>Alphaproteobacteria</taxon>
        <taxon>Sphingomonadales</taxon>
        <taxon>Sphingomonadaceae</taxon>
        <taxon>Sphingomonas</taxon>
    </lineage>
</organism>
<gene>
    <name evidence="5" type="ORF">KOF26_16640</name>
</gene>
<evidence type="ECO:0000259" key="4">
    <source>
        <dbReference type="Pfam" id="PF12708"/>
    </source>
</evidence>
<name>A0ABS6BMD9_9SPHN</name>
<keyword evidence="1" id="KW-0378">Hydrolase</keyword>
<accession>A0ABS6BMD9</accession>
<protein>
    <submittedName>
        <fullName evidence="5">SMP-30/gluconolactonase/LRE family protein</fullName>
    </submittedName>
</protein>
<reference evidence="5 6" key="1">
    <citation type="submission" date="2021-06" db="EMBL/GenBank/DDBJ databases">
        <title>Sphingomonas sp. XMGL2, whole genome shotgun sequencing project.</title>
        <authorList>
            <person name="Zhao G."/>
            <person name="Shen L."/>
        </authorList>
    </citation>
    <scope>NUCLEOTIDE SEQUENCE [LARGE SCALE GENOMIC DNA]</scope>
    <source>
        <strain evidence="5 6">XMGL2</strain>
    </source>
</reference>
<dbReference type="InterPro" id="IPR013658">
    <property type="entry name" value="SGL"/>
</dbReference>
<evidence type="ECO:0000256" key="2">
    <source>
        <dbReference type="SAM" id="SignalP"/>
    </source>
</evidence>
<dbReference type="InterPro" id="IPR024535">
    <property type="entry name" value="RHGA/B-epi-like_pectate_lyase"/>
</dbReference>
<evidence type="ECO:0000313" key="6">
    <source>
        <dbReference type="Proteomes" id="UP000776276"/>
    </source>
</evidence>
<feature type="chain" id="PRO_5046071992" evidence="2">
    <location>
        <begin position="18"/>
        <end position="1019"/>
    </location>
</feature>
<dbReference type="EMBL" id="JAHKRT010000011">
    <property type="protein sequence ID" value="MBU3079486.1"/>
    <property type="molecule type" value="Genomic_DNA"/>
</dbReference>
<evidence type="ECO:0000313" key="5">
    <source>
        <dbReference type="EMBL" id="MBU3079486.1"/>
    </source>
</evidence>
<sequence>MAWLMCGAAVLASPATAATPASTSVFVQQPQDGIGVVVDAPKDGRGDAGPAIQAAIDRAYAQGKNQGIVFLPAGRYRISKTLYIWPAVRVFGVGKTRPVIVLGDNTPGFDKGVKNMVIFAGGNPTSAGDAPRRVPFPPPGSVPFNEKIADANPGTFYPAISNVDFEIGKGNPAATAIRFHAAQHAYLSHIDFHIGSGLAGIYHVANEAEDLRFFGGRYGILAEKPSPAWQFTLIDSVFEGQREAAIREHEASLTLINTRIRNVPVGIDIDEGYSDWLWGKNVRFENVSKAAVVISNENNPYTQIGFENALATATPTFARFRESGKTVAGAGKAYRMKAFNYGMFVPSLGATGKYDMKVDAQALSALPAPGPRAVRLLPATSEWVNVKTLGVVGDDKADDTAAIQKAIDTHKVLYFPSGHYRVTDTLKLKPDTVLIGLHPGMTWLSLPDKTPGFAGVGAPKALVESAKGGDAIVSGLGLFTGGINPRATGLLWKAGENSLVQDVKFQGGHGTILPDGTRMNPYDATRMADPDPAKRWAGQYPSLWVTDGGGGTFTNVWTVDTYAQSGLYVSDTKTPGHVYQMSAEHHGPVEIAFNRVENWELLAPQTEEEAGESQDAVSLEIRNSSNILVANYHAYRVTRTFKPVRSAVRLFNSGDIRFRNMHVNGESGVGMCDENGCTTYLRLSKFPYENAIHDLTSKLEVREREFAVLDIPPLATPAPVVTADAAAVLAPGAKVEKLEGDFYSVSGGAVDANGKLYFVDHRKQTIYGWSKDEGLSVERDNATDPVSLAVDKSGNLLVLSSLGRNGTVYSFKPGSPETEMTLIQPTPVGQHAGAATVLPLNFWNNGEFKDQVDPETYRFTTLAEMFARDIAVPRPTEYVSPDGSIALPAYRVIQQGPPDHRGLRFSDSLDTYGFTLAQPGQRVFVSNNSESKVYSGLLGAGGAITDLKMFANRGGESLAVDDAGNVYVANGQVFVYDPQGKEIGRIDTPERPLQLLIGGKDRKTLFILSHHSLHGVALK</sequence>
<keyword evidence="2" id="KW-0732">Signal</keyword>
<feature type="domain" description="Rhamnogalacturonase A/B/Epimerase-like pectate lyase" evidence="4">
    <location>
        <begin position="40"/>
        <end position="268"/>
    </location>
</feature>
<dbReference type="PANTHER" id="PTHR47572:SF4">
    <property type="entry name" value="LACTONASE DRP35"/>
    <property type="match status" value="1"/>
</dbReference>
<dbReference type="Pfam" id="PF08450">
    <property type="entry name" value="SGL"/>
    <property type="match status" value="1"/>
</dbReference>
<feature type="domain" description="SMP-30/Gluconolactonase/LRE-like region" evidence="3">
    <location>
        <begin position="956"/>
        <end position="1010"/>
    </location>
</feature>
<evidence type="ECO:0000256" key="1">
    <source>
        <dbReference type="ARBA" id="ARBA00022801"/>
    </source>
</evidence>
<keyword evidence="6" id="KW-1185">Reference proteome</keyword>
<evidence type="ECO:0000259" key="3">
    <source>
        <dbReference type="Pfam" id="PF08450"/>
    </source>
</evidence>
<feature type="signal peptide" evidence="2">
    <location>
        <begin position="1"/>
        <end position="17"/>
    </location>
</feature>
<feature type="domain" description="Rhamnogalacturonase A/B/Epimerase-like pectate lyase" evidence="4">
    <location>
        <begin position="383"/>
        <end position="506"/>
    </location>
</feature>
<dbReference type="PANTHER" id="PTHR47572">
    <property type="entry name" value="LIPOPROTEIN-RELATED"/>
    <property type="match status" value="1"/>
</dbReference>
<dbReference type="Pfam" id="PF12708">
    <property type="entry name" value="Pect-lyase_RHGA_epim"/>
    <property type="match status" value="2"/>
</dbReference>
<comment type="caution">
    <text evidence="5">The sequence shown here is derived from an EMBL/GenBank/DDBJ whole genome shotgun (WGS) entry which is preliminary data.</text>
</comment>
<dbReference type="InterPro" id="IPR051262">
    <property type="entry name" value="SMP-30/CGR1_Lactonase"/>
</dbReference>
<dbReference type="Proteomes" id="UP000776276">
    <property type="component" value="Unassembled WGS sequence"/>
</dbReference>